<reference evidence="1" key="1">
    <citation type="submission" date="2022-11" db="EMBL/GenBank/DDBJ databases">
        <title>Genome Sequence of Nemania bipapillata.</title>
        <authorList>
            <person name="Buettner E."/>
        </authorList>
    </citation>
    <scope>NUCLEOTIDE SEQUENCE</scope>
    <source>
        <strain evidence="1">CP14</strain>
    </source>
</reference>
<gene>
    <name evidence="1" type="ORF">ONZ43_g3450</name>
</gene>
<comment type="caution">
    <text evidence="1">The sequence shown here is derived from an EMBL/GenBank/DDBJ whole genome shotgun (WGS) entry which is preliminary data.</text>
</comment>
<evidence type="ECO:0000313" key="2">
    <source>
        <dbReference type="Proteomes" id="UP001153334"/>
    </source>
</evidence>
<evidence type="ECO:0000313" key="1">
    <source>
        <dbReference type="EMBL" id="KAJ8119646.1"/>
    </source>
</evidence>
<accession>A0ACC2IWP4</accession>
<dbReference type="EMBL" id="JAPESX010000803">
    <property type="protein sequence ID" value="KAJ8119646.1"/>
    <property type="molecule type" value="Genomic_DNA"/>
</dbReference>
<name>A0ACC2IWP4_9PEZI</name>
<proteinExistence type="predicted"/>
<protein>
    <submittedName>
        <fullName evidence="1">Uncharacterized protein</fullName>
    </submittedName>
</protein>
<sequence>MIQKHLKYGASYITDSQLSTALRAASGWGSWNSINVLIDAGAKVNKTSLSRHTPLAYACEEGFPKTAAALLAGGADANAVCSHGTDTILWYSAYLNPNVDCVQEMLIYGADPNHHLFDPPLLIQIALSDFDTACFIPICNALFNGKRPIKLDATDADGWTALIVASSKGKLDLVQWLLKSGADIDRLNRHNYSALALAASKGHVEIVAALLKKGAQINVAPRPPLIYAVSYPDILRLLLDSGADVNAVDPLGNTAINSASQGGIIDSVKMLVEKGADVNHKNQYGWSPIFYVVCPHSSALTRLLAENGAKMDDVVEGQTLLHMAIGEDLELLKTLLEFRKVININAVNSHGYTALHYAIFESNIEYLKILIRAGADVNTQCPDGTTPLHIAAEDPNRLGHLKLLLADEDVLKIDAITRMLVFNPTKPADVKQTVRGGTFYTALAAACLSASPATIKFLIDEGASVRLADEISGRLPHHFAAANGFDNFQAIILSYQGDIMVSDKEQKNCLHWAAQFGNLKVVESITSRLSSEGTLARYINQPDSHGWTPLCWAARPHDRGWARKMRSEQPDFAGVVKALLLNGAQRDVKCTLGNGTITEELTPLELARRCDAGRDIINMLQYGRRYTHSIQLLLAMSALIQ</sequence>
<organism evidence="1 2">
    <name type="scientific">Nemania bipapillata</name>
    <dbReference type="NCBI Taxonomy" id="110536"/>
    <lineage>
        <taxon>Eukaryota</taxon>
        <taxon>Fungi</taxon>
        <taxon>Dikarya</taxon>
        <taxon>Ascomycota</taxon>
        <taxon>Pezizomycotina</taxon>
        <taxon>Sordariomycetes</taxon>
        <taxon>Xylariomycetidae</taxon>
        <taxon>Xylariales</taxon>
        <taxon>Xylariaceae</taxon>
        <taxon>Nemania</taxon>
    </lineage>
</organism>
<dbReference type="Proteomes" id="UP001153334">
    <property type="component" value="Unassembled WGS sequence"/>
</dbReference>
<keyword evidence="2" id="KW-1185">Reference proteome</keyword>